<dbReference type="HOGENOM" id="CLU_348112_0_0_9"/>
<evidence type="ECO:0000313" key="3">
    <source>
        <dbReference type="EMBL" id="EEX77625.1"/>
    </source>
</evidence>
<dbReference type="InterPro" id="IPR041219">
    <property type="entry name" value="Phage_lysozyme2"/>
</dbReference>
<evidence type="ECO:0000313" key="4">
    <source>
        <dbReference type="Proteomes" id="UP000003505"/>
    </source>
</evidence>
<proteinExistence type="predicted"/>
<dbReference type="EMBL" id="CP002637">
    <property type="protein sequence ID" value="AEC00281.1"/>
    <property type="molecule type" value="Genomic_DNA"/>
</dbReference>
<name>C9LU94_SELS3</name>
<dbReference type="RefSeq" id="WP_006192093.1">
    <property type="nucleotide sequence ID" value="NC_015437.1"/>
</dbReference>
<protein>
    <recommendedName>
        <fullName evidence="1">Phage tail lysozyme domain-containing protein</fullName>
    </recommendedName>
</protein>
<dbReference type="STRING" id="546271.Selsp_1322"/>
<evidence type="ECO:0000259" key="1">
    <source>
        <dbReference type="Pfam" id="PF18013"/>
    </source>
</evidence>
<dbReference type="EMBL" id="ACKP02000015">
    <property type="protein sequence ID" value="EEX77625.1"/>
    <property type="molecule type" value="Genomic_DNA"/>
</dbReference>
<gene>
    <name evidence="2" type="ordered locus">Selsp_1322</name>
    <name evidence="3" type="ORF">SELSPUOL_00901</name>
</gene>
<dbReference type="KEGG" id="ssg:Selsp_1322"/>
<keyword evidence="5" id="KW-1185">Reference proteome</keyword>
<sequence>MIGEMIQEYLVGLGAKVDRPGFQQAEATIKNLDRTVETATGHMATNFVKASGIISAAIVSVSTAAAGLMKSAAEQDLAMQKLSRQMMVSKDAAWTLKKATDALGESIQDIMLTLELMARFEKLTADGKKMKVGGDFAETMKNFRDLMFEFTRLKQEVSYAMTWVGYYLMKYLNRPLTEAREKFRSFNDAFIKNMSVWTEKAARGLVYIINIGKHFLELIWDVGKALGRMWDGFPRGVKIATAAIAALALVMKATPLTRMIMLVGSLLLLIDDYYGHMEGKQSAFGEYWDKLNEYIEVAKGKWEEFKAFATPFWEQFVEFCSTAKDKIFDFARGLGDFLDRVRDSGELQEFLAIMQDLGSAIWELATTYIKTWLENVQLLYASMEKHGGLDSMRNRLQKLWEAFKAIIRTISSLIHWFARLLDEIRRTEEYRELIDAVGELWSAMEGLLDVIYDLVGIAFRGLFGEMSKANRVYSFRDAVRAVMKVFSLVVQHVARTIRQLKDLFKVIRDNKWFRKFWEEMGKAIDKAIEKTGAYGRALLALSKGDFKGALKIVGEELMDAKLPGKGKGPTRGDKDGSREERAGYIMQKLMNMGYSQIQAAGLVGNFLQEKSDLDYSYDDGARRGIGQWMGERYHRLAKFAEENGYASWDDLDAQIAFTDWELHNTHTDALDALRAANTTGEAAKAIFDLYEIPLDEFLPNRQDYAADAYGWLESIPLRAGGGAEDSKEVNPEYYQKWDSQNGMVSWDNDTYTDVHDFRQETIDFLNEFGAVANQYGVKPIITGGSEKKGHRYNGWDSHANGYKVDISPEDITGKVYEALVELVKKHNGILMDEGDHFDITIYGPGNERGTGGWGDASSDGYDDGFMETAARTGGYTQKIYNVLADLAQKRDPVLYNGLVAGGYQSDYARYARGGSSNVVYQVNVGGVTVNGTDKSAKDIGREVGDATMRQLEQRGEHILRSRTMAGAPVLV</sequence>
<organism evidence="3 4">
    <name type="scientific">Selenomonas sputigena (strain ATCC 35185 / DSM 20758 / CCUG 44933 / VPI D19B-28)</name>
    <dbReference type="NCBI Taxonomy" id="546271"/>
    <lineage>
        <taxon>Bacteria</taxon>
        <taxon>Bacillati</taxon>
        <taxon>Bacillota</taxon>
        <taxon>Negativicutes</taxon>
        <taxon>Selenomonadales</taxon>
        <taxon>Selenomonadaceae</taxon>
        <taxon>Selenomonas</taxon>
    </lineage>
</organism>
<dbReference type="eggNOG" id="ENOG503265R">
    <property type="taxonomic scope" value="Bacteria"/>
</dbReference>
<dbReference type="Gene3D" id="1.10.530.10">
    <property type="match status" value="1"/>
</dbReference>
<reference evidence="3 4" key="1">
    <citation type="submission" date="2009-09" db="EMBL/GenBank/DDBJ databases">
        <authorList>
            <person name="Weinstock G."/>
            <person name="Sodergren E."/>
            <person name="Clifton S."/>
            <person name="Fulton L."/>
            <person name="Fulton B."/>
            <person name="Courtney L."/>
            <person name="Fronick C."/>
            <person name="Harrison M."/>
            <person name="Strong C."/>
            <person name="Farmer C."/>
            <person name="Delahaunty K."/>
            <person name="Markovic C."/>
            <person name="Hall O."/>
            <person name="Minx P."/>
            <person name="Tomlinson C."/>
            <person name="Mitreva M."/>
            <person name="Nelson J."/>
            <person name="Hou S."/>
            <person name="Wollam A."/>
            <person name="Pepin K.H."/>
            <person name="Johnson M."/>
            <person name="Bhonagiri V."/>
            <person name="Nash W.E."/>
            <person name="Warren W."/>
            <person name="Chinwalla A."/>
            <person name="Mardis E.R."/>
            <person name="Wilson R.K."/>
        </authorList>
    </citation>
    <scope>NUCLEOTIDE SEQUENCE [LARGE SCALE GENOMIC DNA]</scope>
    <source>
        <strain evidence="3">ATCC 35185</strain>
        <strain evidence="4">ATCC 35185 / DSM 20758 / VPI D19B-28</strain>
    </source>
</reference>
<reference evidence="2 5" key="2">
    <citation type="submission" date="2011-04" db="EMBL/GenBank/DDBJ databases">
        <title>The complete genome of Selenomonas sputigena DSM 20758.</title>
        <authorList>
            <consortium name="US DOE Joint Genome Institute (JGI-PGF)"/>
            <person name="Lucas S."/>
            <person name="Copeland A."/>
            <person name="Lapidus A."/>
            <person name="Bruce D."/>
            <person name="Goodwin L."/>
            <person name="Pitluck S."/>
            <person name="Peters L."/>
            <person name="Kyrpides N."/>
            <person name="Mavromatis K."/>
            <person name="Ivanova N."/>
            <person name="Ovchinnikova G."/>
            <person name="Teshima H."/>
            <person name="Detter J.C."/>
            <person name="Tapia R."/>
            <person name="Han C."/>
            <person name="Land M."/>
            <person name="Hauser L."/>
            <person name="Markowitz V."/>
            <person name="Cheng J.-F."/>
            <person name="Hugenholtz P."/>
            <person name="Woyke T."/>
            <person name="Wu D."/>
            <person name="Gronow S."/>
            <person name="Wellnitz S."/>
            <person name="Schneider S."/>
            <person name="Klenk H.-P."/>
            <person name="Eisen J.A."/>
        </authorList>
    </citation>
    <scope>NUCLEOTIDE SEQUENCE [LARGE SCALE GENOMIC DNA]</scope>
    <source>
        <strain evidence="2">ATCC 35185</strain>
        <strain evidence="5">ATCC 35185 / DSM 20758 / VPI D19B-28</strain>
    </source>
</reference>
<dbReference type="Pfam" id="PF18013">
    <property type="entry name" value="Phage_lysozyme2"/>
    <property type="match status" value="1"/>
</dbReference>
<dbReference type="AlphaFoldDB" id="C9LU94"/>
<evidence type="ECO:0000313" key="5">
    <source>
        <dbReference type="Proteomes" id="UP000011124"/>
    </source>
</evidence>
<dbReference type="Proteomes" id="UP000011124">
    <property type="component" value="Chromosome"/>
</dbReference>
<dbReference type="OrthoDB" id="1899649at2"/>
<dbReference type="Proteomes" id="UP000003505">
    <property type="component" value="Unassembled WGS sequence"/>
</dbReference>
<evidence type="ECO:0000313" key="2">
    <source>
        <dbReference type="EMBL" id="AEC00281.1"/>
    </source>
</evidence>
<feature type="domain" description="Phage tail lysozyme" evidence="1">
    <location>
        <begin position="580"/>
        <end position="711"/>
    </location>
</feature>
<accession>C9LU94</accession>